<reference evidence="1 2" key="1">
    <citation type="submission" date="2020-08" db="EMBL/GenBank/DDBJ databases">
        <title>Genomic Encyclopedia of Type Strains, Phase III (KMG-III): the genomes of soil and plant-associated and newly described type strains.</title>
        <authorList>
            <person name="Whitman W."/>
        </authorList>
    </citation>
    <scope>NUCLEOTIDE SEQUENCE [LARGE SCALE GENOMIC DNA]</scope>
    <source>
        <strain evidence="1 2">CECT 8712</strain>
    </source>
</reference>
<organism evidence="1 2">
    <name type="scientific">Nocardiopsis algeriensis</name>
    <dbReference type="NCBI Taxonomy" id="1478215"/>
    <lineage>
        <taxon>Bacteria</taxon>
        <taxon>Bacillati</taxon>
        <taxon>Actinomycetota</taxon>
        <taxon>Actinomycetes</taxon>
        <taxon>Streptosporangiales</taxon>
        <taxon>Nocardiopsidaceae</taxon>
        <taxon>Nocardiopsis</taxon>
    </lineage>
</organism>
<protein>
    <submittedName>
        <fullName evidence="1">Uncharacterized protein</fullName>
    </submittedName>
</protein>
<dbReference type="AlphaFoldDB" id="A0A841J0T0"/>
<dbReference type="EMBL" id="JACHJO010000015">
    <property type="protein sequence ID" value="MBB6122118.1"/>
    <property type="molecule type" value="Genomic_DNA"/>
</dbReference>
<name>A0A841J0T0_9ACTN</name>
<gene>
    <name evidence="1" type="ORF">FHS13_004107</name>
</gene>
<dbReference type="Proteomes" id="UP000536604">
    <property type="component" value="Unassembled WGS sequence"/>
</dbReference>
<keyword evidence="2" id="KW-1185">Reference proteome</keyword>
<evidence type="ECO:0000313" key="2">
    <source>
        <dbReference type="Proteomes" id="UP000536604"/>
    </source>
</evidence>
<accession>A0A841J0T0</accession>
<proteinExistence type="predicted"/>
<evidence type="ECO:0000313" key="1">
    <source>
        <dbReference type="EMBL" id="MBB6122118.1"/>
    </source>
</evidence>
<sequence length="481" mass="52729">MSSVFLDGVRTHHSGIDADTRQADTLVEAIARAVKNPVGTAVFQHLHDVFAGTDALTVADHFADPLAERKAPPARVRELARWIAEYGTDRNALKIALVLLGLCGDERERDLLVLLGSLDEFALYAAVALWRAVPDPEPDLFLIARRTTGWGRIHAVKRLRGAADPAIRAWLLREGFRNGVMDSYLAHFVAVNFGLVEALTGEGPEAGTDEVLLDGAGRLLSAMAMAEGGVAEGLADYPGAFTALERYAELVEGVPAPLGRLADLTRIRLYLLGIPGDLGRPAEEVARLGRRFSRLLEHPEWTDLVRAHLADPEREDFGAALWPAHELGLRPFDDVLRRLRVAPRDAAAWAWAFRWASSQERATGLVELDETLLPLDRLDTGPTDVAAVGPGYEDEQVLEQVLRCMARIPGSGRSLVRVGLRNRCVAVRASAVRVLEAWQDRPLSVGIVSLLRSAVREEPDPKIRKRMELLLERLGFGSEPA</sequence>
<comment type="caution">
    <text evidence="1">The sequence shown here is derived from an EMBL/GenBank/DDBJ whole genome shotgun (WGS) entry which is preliminary data.</text>
</comment>